<dbReference type="Proteomes" id="UP001597453">
    <property type="component" value="Unassembled WGS sequence"/>
</dbReference>
<evidence type="ECO:0000313" key="2">
    <source>
        <dbReference type="EMBL" id="MFD2674963.1"/>
    </source>
</evidence>
<feature type="compositionally biased region" description="Polar residues" evidence="1">
    <location>
        <begin position="188"/>
        <end position="197"/>
    </location>
</feature>
<proteinExistence type="predicted"/>
<feature type="region of interest" description="Disordered" evidence="1">
    <location>
        <begin position="148"/>
        <end position="197"/>
    </location>
</feature>
<dbReference type="RefSeq" id="WP_159421448.1">
    <property type="nucleotide sequence ID" value="NZ_JBHUNF010000004.1"/>
</dbReference>
<feature type="compositionally biased region" description="Polar residues" evidence="1">
    <location>
        <begin position="163"/>
        <end position="179"/>
    </location>
</feature>
<name>A0ABW5RJ67_9MICO</name>
<dbReference type="EMBL" id="JBHUNF010000004">
    <property type="protein sequence ID" value="MFD2674963.1"/>
    <property type="molecule type" value="Genomic_DNA"/>
</dbReference>
<evidence type="ECO:0000313" key="3">
    <source>
        <dbReference type="Proteomes" id="UP001597453"/>
    </source>
</evidence>
<keyword evidence="3" id="KW-1185">Reference proteome</keyword>
<accession>A0ABW5RJ67</accession>
<protein>
    <submittedName>
        <fullName evidence="2">Uncharacterized protein</fullName>
    </submittedName>
</protein>
<reference evidence="3" key="1">
    <citation type="journal article" date="2019" name="Int. J. Syst. Evol. Microbiol.">
        <title>The Global Catalogue of Microorganisms (GCM) 10K type strain sequencing project: providing services to taxonomists for standard genome sequencing and annotation.</title>
        <authorList>
            <consortium name="The Broad Institute Genomics Platform"/>
            <consortium name="The Broad Institute Genome Sequencing Center for Infectious Disease"/>
            <person name="Wu L."/>
            <person name="Ma J."/>
        </authorList>
    </citation>
    <scope>NUCLEOTIDE SEQUENCE [LARGE SCALE GENOMIC DNA]</scope>
    <source>
        <strain evidence="3">TISTR 1511</strain>
    </source>
</reference>
<organism evidence="2 3">
    <name type="scientific">Gulosibacter bifidus</name>
    <dbReference type="NCBI Taxonomy" id="272239"/>
    <lineage>
        <taxon>Bacteria</taxon>
        <taxon>Bacillati</taxon>
        <taxon>Actinomycetota</taxon>
        <taxon>Actinomycetes</taxon>
        <taxon>Micrococcales</taxon>
        <taxon>Microbacteriaceae</taxon>
        <taxon>Gulosibacter</taxon>
    </lineage>
</organism>
<evidence type="ECO:0000256" key="1">
    <source>
        <dbReference type="SAM" id="MobiDB-lite"/>
    </source>
</evidence>
<feature type="compositionally biased region" description="Polar residues" evidence="1">
    <location>
        <begin position="17"/>
        <end position="38"/>
    </location>
</feature>
<comment type="caution">
    <text evidence="2">The sequence shown here is derived from an EMBL/GenBank/DDBJ whole genome shotgun (WGS) entry which is preliminary data.</text>
</comment>
<gene>
    <name evidence="2" type="ORF">ACFSUQ_06600</name>
</gene>
<sequence>MSKQTEVVHAGIDRAESQLTSSHNHSNTGRTHVTNVRGRQNAGKWAPMPETAGVTQRSSMVAENFEKKLAWILKSIEEFRQNVQITRDEFENTDEAGRAKFNERISSVGGDHLDRYGNNKYDQLNEVRRMFNLDDNPLLELVAPELGRPDVVPPTELPANEVPANQSGAPSMTVPSGTPSGAEPKVNPNGNKSADLG</sequence>
<feature type="region of interest" description="Disordered" evidence="1">
    <location>
        <begin position="1"/>
        <end position="55"/>
    </location>
</feature>